<dbReference type="OrthoDB" id="2012053at2759"/>
<keyword evidence="4" id="KW-0472">Membrane</keyword>
<feature type="compositionally biased region" description="Basic residues" evidence="3">
    <location>
        <begin position="14"/>
        <end position="25"/>
    </location>
</feature>
<keyword evidence="2" id="KW-0808">Transferase</keyword>
<dbReference type="Proteomes" id="UP000237144">
    <property type="component" value="Unassembled WGS sequence"/>
</dbReference>
<protein>
    <recommendedName>
        <fullName evidence="5">Glycosyl transferase CAP10 domain-containing protein</fullName>
    </recommendedName>
</protein>
<feature type="transmembrane region" description="Helical" evidence="4">
    <location>
        <begin position="69"/>
        <end position="87"/>
    </location>
</feature>
<evidence type="ECO:0000256" key="3">
    <source>
        <dbReference type="SAM" id="MobiDB-lite"/>
    </source>
</evidence>
<dbReference type="GO" id="GO:0016740">
    <property type="term" value="F:transferase activity"/>
    <property type="evidence" value="ECO:0007669"/>
    <property type="project" value="UniProtKB-KW"/>
</dbReference>
<dbReference type="EMBL" id="PJQD01000014">
    <property type="protein sequence ID" value="POY75497.1"/>
    <property type="molecule type" value="Genomic_DNA"/>
</dbReference>
<feature type="non-terminal residue" evidence="6">
    <location>
        <position position="1"/>
    </location>
</feature>
<dbReference type="InterPro" id="IPR051091">
    <property type="entry name" value="O-Glucosyltr/Glycosyltrsf_90"/>
</dbReference>
<keyword evidence="4" id="KW-1133">Transmembrane helix</keyword>
<feature type="compositionally biased region" description="Polar residues" evidence="3">
    <location>
        <begin position="1"/>
        <end position="11"/>
    </location>
</feature>
<dbReference type="PANTHER" id="PTHR12203">
    <property type="entry name" value="KDEL LYS-ASP-GLU-LEU CONTAINING - RELATED"/>
    <property type="match status" value="1"/>
</dbReference>
<accession>A0A2S5BFF8</accession>
<evidence type="ECO:0000256" key="1">
    <source>
        <dbReference type="ARBA" id="ARBA00010118"/>
    </source>
</evidence>
<proteinExistence type="inferred from homology"/>
<feature type="domain" description="Glycosyl transferase CAP10" evidence="5">
    <location>
        <begin position="225"/>
        <end position="488"/>
    </location>
</feature>
<sequence>DGCNSSGASQFRASHARSRHSRRAACRPERRSSCRYGRGATASGNMLLFRRRGHRVGAMLYQRLSTSRYGWITLFGAALVLVLLAGYRPGSRTPSTLLVPQGTSLVKVDVALPSDYHNRSVRDFYQPFRDAAFAPWTCLDPNAPPSSRCKRPISAHTITALEYLASGGAYRIRYTGKDFLYRPLQVFGQTYRVLRLEWLLRRLREMADEGLLTRTVDGRQEPVRFDAVFRAGDSAQITKDTLSKDSGYLLFSLRSSPLHLDVPIPDPVAYGSNGNYVWPDRTTLVPWENKVDKVVFRGSASFSFGVDNWHSNNRFRAAQLSDAYPDLLDLGMTSMRVKPMPPLTGKSAESFFPLPTNDDIAAASGIRLAEPLSFYEQSRFKYVIDIDGGLGSSRRIPMMQTGCVPLFVDSNWFSTQDRLVVPWVHYVPIAEDLTDLVDKVRWLRDHDDHARAIVANAQAFVDAYLTEQAAKEQLAAMLERYSDLLAPDVKLDDSDVEVDFCKLNGARYVPRWFFPRACSGRAAIDSLMSSAAKRSSRDRWAALEGGRTLDVEEAVRRGACSYR</sequence>
<comment type="caution">
    <text evidence="6">The sequence shown here is derived from an EMBL/GenBank/DDBJ whole genome shotgun (WGS) entry which is preliminary data.</text>
</comment>
<evidence type="ECO:0000256" key="2">
    <source>
        <dbReference type="ARBA" id="ARBA00022679"/>
    </source>
</evidence>
<dbReference type="Pfam" id="PF05686">
    <property type="entry name" value="Glyco_transf_90"/>
    <property type="match status" value="1"/>
</dbReference>
<evidence type="ECO:0000259" key="5">
    <source>
        <dbReference type="SMART" id="SM00672"/>
    </source>
</evidence>
<evidence type="ECO:0000313" key="6">
    <source>
        <dbReference type="EMBL" id="POY75497.1"/>
    </source>
</evidence>
<name>A0A2S5BFF8_9BASI</name>
<reference evidence="6 7" key="1">
    <citation type="journal article" date="2018" name="Front. Microbiol.">
        <title>Prospects for Fungal Bioremediation of Acidic Radioactive Waste Sites: Characterization and Genome Sequence of Rhodotorula taiwanensis MD1149.</title>
        <authorList>
            <person name="Tkavc R."/>
            <person name="Matrosova V.Y."/>
            <person name="Grichenko O.E."/>
            <person name="Gostincar C."/>
            <person name="Volpe R.P."/>
            <person name="Klimenkova P."/>
            <person name="Gaidamakova E.K."/>
            <person name="Zhou C.E."/>
            <person name="Stewart B.J."/>
            <person name="Lyman M.G."/>
            <person name="Malfatti S.A."/>
            <person name="Rubinfeld B."/>
            <person name="Courtot M."/>
            <person name="Singh J."/>
            <person name="Dalgard C.L."/>
            <person name="Hamilton T."/>
            <person name="Frey K.G."/>
            <person name="Gunde-Cimerman N."/>
            <person name="Dugan L."/>
            <person name="Daly M.J."/>
        </authorList>
    </citation>
    <scope>NUCLEOTIDE SEQUENCE [LARGE SCALE GENOMIC DNA]</scope>
    <source>
        <strain evidence="6 7">MD1149</strain>
    </source>
</reference>
<keyword evidence="4" id="KW-0812">Transmembrane</keyword>
<keyword evidence="7" id="KW-1185">Reference proteome</keyword>
<evidence type="ECO:0000313" key="7">
    <source>
        <dbReference type="Proteomes" id="UP000237144"/>
    </source>
</evidence>
<organism evidence="6 7">
    <name type="scientific">Rhodotorula taiwanensis</name>
    <dbReference type="NCBI Taxonomy" id="741276"/>
    <lineage>
        <taxon>Eukaryota</taxon>
        <taxon>Fungi</taxon>
        <taxon>Dikarya</taxon>
        <taxon>Basidiomycota</taxon>
        <taxon>Pucciniomycotina</taxon>
        <taxon>Microbotryomycetes</taxon>
        <taxon>Sporidiobolales</taxon>
        <taxon>Sporidiobolaceae</taxon>
        <taxon>Rhodotorula</taxon>
    </lineage>
</organism>
<evidence type="ECO:0000256" key="4">
    <source>
        <dbReference type="SAM" id="Phobius"/>
    </source>
</evidence>
<dbReference type="AlphaFoldDB" id="A0A2S5BFF8"/>
<dbReference type="SMART" id="SM00672">
    <property type="entry name" value="CAP10"/>
    <property type="match status" value="1"/>
</dbReference>
<gene>
    <name evidence="6" type="ORF">BMF94_1399</name>
</gene>
<dbReference type="PANTHER" id="PTHR12203:SF35">
    <property type="entry name" value="PROTEIN O-GLUCOSYLTRANSFERASE 1"/>
    <property type="match status" value="1"/>
</dbReference>
<comment type="similarity">
    <text evidence="1">Belongs to the glycosyltransferase 90 family.</text>
</comment>
<dbReference type="InterPro" id="IPR006598">
    <property type="entry name" value="CAP10"/>
</dbReference>
<feature type="region of interest" description="Disordered" evidence="3">
    <location>
        <begin position="1"/>
        <end position="30"/>
    </location>
</feature>